<dbReference type="InterPro" id="IPR027275">
    <property type="entry name" value="PRC-brl_dom"/>
</dbReference>
<dbReference type="Gene3D" id="2.30.30.240">
    <property type="entry name" value="PRC-barrel domain"/>
    <property type="match status" value="1"/>
</dbReference>
<sequence length="84" mass="9344">MLLSEVSKKEVLDAKLARKLGLPGKTDLIIDEKTGQIEKLVFPGSPLQKKSKEWLISWNNITKIGPDFIIIDTTSISSATTFEK</sequence>
<evidence type="ECO:0000313" key="3">
    <source>
        <dbReference type="Proteomes" id="UP000275076"/>
    </source>
</evidence>
<dbReference type="InterPro" id="IPR011033">
    <property type="entry name" value="PRC_barrel-like_sf"/>
</dbReference>
<dbReference type="PANTHER" id="PTHR40061">
    <property type="entry name" value="SPORULATION PROTEIN YLMC-RELATED"/>
    <property type="match status" value="1"/>
</dbReference>
<dbReference type="EMBL" id="RBVX01000012">
    <property type="protein sequence ID" value="RSL32809.1"/>
    <property type="molecule type" value="Genomic_DNA"/>
</dbReference>
<evidence type="ECO:0000313" key="2">
    <source>
        <dbReference type="EMBL" id="RSL32809.1"/>
    </source>
</evidence>
<dbReference type="RefSeq" id="WP_125556435.1">
    <property type="nucleotide sequence ID" value="NZ_RBVX01000012.1"/>
</dbReference>
<comment type="caution">
    <text evidence="2">The sequence shown here is derived from an EMBL/GenBank/DDBJ whole genome shotgun (WGS) entry which is preliminary data.</text>
</comment>
<dbReference type="NCBIfam" id="TIGR02888">
    <property type="entry name" value="spore_YlmC_YmxH"/>
    <property type="match status" value="1"/>
</dbReference>
<dbReference type="SUPFAM" id="SSF50346">
    <property type="entry name" value="PRC-barrel domain"/>
    <property type="match status" value="1"/>
</dbReference>
<protein>
    <submittedName>
        <fullName evidence="2">YlmC/YmxH family sporulation protein</fullName>
    </submittedName>
</protein>
<gene>
    <name evidence="2" type="ORF">D7Z54_13770</name>
</gene>
<evidence type="ECO:0000259" key="1">
    <source>
        <dbReference type="Pfam" id="PF05239"/>
    </source>
</evidence>
<dbReference type="InterPro" id="IPR014238">
    <property type="entry name" value="Spore_YlmC/YmxH"/>
</dbReference>
<dbReference type="PANTHER" id="PTHR40061:SF2">
    <property type="entry name" value="PRC-BARREL DOMAIN-CONTAINING PROTEIN"/>
    <property type="match status" value="1"/>
</dbReference>
<organism evidence="2 3">
    <name type="scientific">Salibacterium salarium</name>
    <dbReference type="NCBI Taxonomy" id="284579"/>
    <lineage>
        <taxon>Bacteria</taxon>
        <taxon>Bacillati</taxon>
        <taxon>Bacillota</taxon>
        <taxon>Bacilli</taxon>
        <taxon>Bacillales</taxon>
        <taxon>Bacillaceae</taxon>
    </lineage>
</organism>
<dbReference type="OrthoDB" id="2468688at2"/>
<dbReference type="AlphaFoldDB" id="A0A3R9PKI3"/>
<keyword evidence="3" id="KW-1185">Reference proteome</keyword>
<feature type="domain" description="PRC-barrel" evidence="1">
    <location>
        <begin position="3"/>
        <end position="74"/>
    </location>
</feature>
<reference evidence="2 3" key="1">
    <citation type="submission" date="2018-10" db="EMBL/GenBank/DDBJ databases">
        <title>Draft genome sequence of Bacillus salarius IM0101, isolated from a hypersaline soil in Inner Mongolia, China.</title>
        <authorList>
            <person name="Yamprayoonswat W."/>
            <person name="Boonvisut S."/>
            <person name="Jumpathong W."/>
            <person name="Sittihan S."/>
            <person name="Ruangsuj P."/>
            <person name="Wanthongcharoen S."/>
            <person name="Thongpramul N."/>
            <person name="Pimmason S."/>
            <person name="Yu B."/>
            <person name="Yasawong M."/>
        </authorList>
    </citation>
    <scope>NUCLEOTIDE SEQUENCE [LARGE SCALE GENOMIC DNA]</scope>
    <source>
        <strain evidence="2 3">IM0101</strain>
    </source>
</reference>
<name>A0A3R9PKI3_9BACI</name>
<dbReference type="Pfam" id="PF05239">
    <property type="entry name" value="PRC"/>
    <property type="match status" value="1"/>
</dbReference>
<proteinExistence type="predicted"/>
<dbReference type="Proteomes" id="UP000275076">
    <property type="component" value="Unassembled WGS sequence"/>
</dbReference>
<accession>A0A3R9PKI3</accession>